<feature type="region of interest" description="Disordered" evidence="1">
    <location>
        <begin position="185"/>
        <end position="205"/>
    </location>
</feature>
<sequence>MSRLLSCFSRRRRHSTTPPPPRPSPLPSMPQRLIFNNTNLDSTTSTPPPPPSSPSSFNSPNFNSTTLAPPSPPPIPQPLIFSSTISNQPPQSWLEMGLSGHSVTFNFYLTNNQEIVIDMQDPAFLAQIITEGLRLGIEAYRNDMNFPLVDNPEIPFFHPEQPDGPVLAPSIQSQINPLVSLIQVPTSEPSSSGATHESTEQDTTPLPSMALQYGIRTMMYVLNSVKSFIIEEEYIKKYILKCPVRLNKCTMDIRVITNPNSKKKSVVLLVPTLVNLPDDDDEEPPKMSLMIWNCRGSEHSDFHISFRSMLDYYRPTMVLLLETQMTHHQHLADDFSFSDIANVPAIEGCGGMALVWKKDSVAVDGLVINNEEIHCTINVQ</sequence>
<gene>
    <name evidence="2" type="ORF">KY290_018579</name>
</gene>
<feature type="region of interest" description="Disordered" evidence="1">
    <location>
        <begin position="1"/>
        <end position="82"/>
    </location>
</feature>
<evidence type="ECO:0000313" key="3">
    <source>
        <dbReference type="Proteomes" id="UP000826656"/>
    </source>
</evidence>
<proteinExistence type="predicted"/>
<evidence type="ECO:0000256" key="1">
    <source>
        <dbReference type="SAM" id="MobiDB-lite"/>
    </source>
</evidence>
<feature type="compositionally biased region" description="Pro residues" evidence="1">
    <location>
        <begin position="17"/>
        <end position="28"/>
    </location>
</feature>
<comment type="caution">
    <text evidence="2">The sequence shown here is derived from an EMBL/GenBank/DDBJ whole genome shotgun (WGS) entry which is preliminary data.</text>
</comment>
<dbReference type="EMBL" id="JAIVGD010000013">
    <property type="protein sequence ID" value="KAH0762506.1"/>
    <property type="molecule type" value="Genomic_DNA"/>
</dbReference>
<organism evidence="2 3">
    <name type="scientific">Solanum tuberosum</name>
    <name type="common">Potato</name>
    <dbReference type="NCBI Taxonomy" id="4113"/>
    <lineage>
        <taxon>Eukaryota</taxon>
        <taxon>Viridiplantae</taxon>
        <taxon>Streptophyta</taxon>
        <taxon>Embryophyta</taxon>
        <taxon>Tracheophyta</taxon>
        <taxon>Spermatophyta</taxon>
        <taxon>Magnoliopsida</taxon>
        <taxon>eudicotyledons</taxon>
        <taxon>Gunneridae</taxon>
        <taxon>Pentapetalae</taxon>
        <taxon>asterids</taxon>
        <taxon>lamiids</taxon>
        <taxon>Solanales</taxon>
        <taxon>Solanaceae</taxon>
        <taxon>Solanoideae</taxon>
        <taxon>Solaneae</taxon>
        <taxon>Solanum</taxon>
    </lineage>
</organism>
<feature type="compositionally biased region" description="Low complexity" evidence="1">
    <location>
        <begin position="29"/>
        <end position="45"/>
    </location>
</feature>
<protein>
    <submittedName>
        <fullName evidence="2">Uncharacterized protein</fullName>
    </submittedName>
</protein>
<accession>A0ABQ7VEP4</accession>
<feature type="compositionally biased region" description="Low complexity" evidence="1">
    <location>
        <begin position="54"/>
        <end position="66"/>
    </location>
</feature>
<dbReference type="PANTHER" id="PTHR35218">
    <property type="entry name" value="RNASE H DOMAIN-CONTAINING PROTEIN"/>
    <property type="match status" value="1"/>
</dbReference>
<name>A0ABQ7VEP4_SOLTU</name>
<reference evidence="2 3" key="1">
    <citation type="journal article" date="2021" name="bioRxiv">
        <title>Chromosome-scale and haplotype-resolved genome assembly of a tetraploid potato cultivar.</title>
        <authorList>
            <person name="Sun H."/>
            <person name="Jiao W.-B."/>
            <person name="Krause K."/>
            <person name="Campoy J.A."/>
            <person name="Goel M."/>
            <person name="Folz-Donahue K."/>
            <person name="Kukat C."/>
            <person name="Huettel B."/>
            <person name="Schneeberger K."/>
        </authorList>
    </citation>
    <scope>NUCLEOTIDE SEQUENCE [LARGE SCALE GENOMIC DNA]</scope>
    <source>
        <strain evidence="2">SolTubOtavaFocal</strain>
        <tissue evidence="2">Leaves</tissue>
    </source>
</reference>
<keyword evidence="3" id="KW-1185">Reference proteome</keyword>
<dbReference type="Proteomes" id="UP000826656">
    <property type="component" value="Unassembled WGS sequence"/>
</dbReference>
<dbReference type="PANTHER" id="PTHR35218:SF8">
    <property type="entry name" value="ENDONUCLEASE_EXONUCLEASE_PHOSPHATASE"/>
    <property type="match status" value="1"/>
</dbReference>
<evidence type="ECO:0000313" key="2">
    <source>
        <dbReference type="EMBL" id="KAH0762506.1"/>
    </source>
</evidence>